<proteinExistence type="predicted"/>
<accession>A0A2T3IEQ2</accession>
<sequence length="1127" mass="124934">MMYAEKEAVKLIGQLLVSANTYTYEICTGNEKILVQVINATDNNILKLNEQIKIAKKLPRKSRSKNPEVFKEQNKAREIAERKLSKLKQDLDSAKERCNTLKTQLSSAQALSNQKMVSPFLDGSPVDPVCVLLNNYRCMTSGKYFADSDESKWLITPSIVADDLMLAIDYQPFGDSDNKKCWRDAVNNFKAAMAPLGDLRPLVELAIAYLSADSRVRQFPHNLSIDQVFDGFPDSAEKAKSSIKERMQLRGAKARSYTQLSAGYEPISHVDTVLESAKSSIQHSQGSNLFLSAPMGGVFNAGVNGTIYNSGSKTDGVLLPAVLAALDAGLYVTIVLHRVTLTHDMYNRTKQYLDPINQKFAKSVWHYKERTFIGLARVLVVCVNSLNRPEVREFLTKSGVVIFDEFTQVIDNLSMLDNSEKGNTAEVREGQKQALTIFDLICLPFSHPTTTTIVIDADLDDKTVQIITGCTGAPNKAQIFNITHPERQLPSAQRSKQAIFHRDIKAKGQMLQHIAGLAEKRKSAKESGVDKARFFIATDNKNLTVSISDFLVSMGLTVCLINADTIKAENEPLGGYKLVSGEISAAQFDVVVYSPTITSGCSWTDSTYQQGVLIACDTIKSGDMKQMGFRFRHTKQIDVFAAPYLLSDSIGSDLATSIPTDLVTEAQYGDGYVTMKRHRNELGTYTTKNQRSCLYHQFDAEGWGCSTIDHSALPKSDNEHGILQLDVSARINAIADSPILTGEAVQGLIDKRHQITLSEAYMITRHHTAVNIAVSYSPKVIAACLSVKIERMISALRHQMLSPIPTEIRQLADFVMTSLHNENWFAELSQGKGITIDTGQIFQLLLKMFDNPAALNGLYALGFFESYRWLYPKGTFYVVDVAKVKYDRHNLLNNVTARLGATHRAYSLCDGSVFVVNTKPERISVQIIRKILAQCGVSSEVSRDELSIDGCISCLITIAKRQKVMTLIDAAISDGLVIGITLKCWPSPDHGFELSMGSNSEITITGTPEVLKQLVTEEALTKSVGLVAILDEKLGHQNTIPHLYMGNSDPLPQSDTENTDKKHKKQSFILELTNENTVTPMHFLAVLRLLMPLLLSCPRIVDSMLEHLELDVKTFSINLQNLHHRLG</sequence>
<keyword evidence="1" id="KW-0175">Coiled coil</keyword>
<name>A0A2T3IEQ2_9GAMM</name>
<comment type="caution">
    <text evidence="2">The sequence shown here is derived from an EMBL/GenBank/DDBJ whole genome shotgun (WGS) entry which is preliminary data.</text>
</comment>
<gene>
    <name evidence="2" type="ORF">CTM88_20055</name>
</gene>
<feature type="coiled-coil region" evidence="1">
    <location>
        <begin position="38"/>
        <end position="111"/>
    </location>
</feature>
<evidence type="ECO:0000313" key="3">
    <source>
        <dbReference type="Proteomes" id="UP000240254"/>
    </source>
</evidence>
<evidence type="ECO:0000256" key="1">
    <source>
        <dbReference type="SAM" id="Coils"/>
    </source>
</evidence>
<dbReference type="Proteomes" id="UP000240254">
    <property type="component" value="Unassembled WGS sequence"/>
</dbReference>
<dbReference type="RefSeq" id="WP_065177090.1">
    <property type="nucleotide sequence ID" value="NZ_LZFA01000048.1"/>
</dbReference>
<protein>
    <submittedName>
        <fullName evidence="2">Uncharacterized protein</fullName>
    </submittedName>
</protein>
<dbReference type="EMBL" id="PYMK01000034">
    <property type="protein sequence ID" value="PSU23061.1"/>
    <property type="molecule type" value="Genomic_DNA"/>
</dbReference>
<dbReference type="AlphaFoldDB" id="A0A2T3IEQ2"/>
<reference evidence="2 3" key="1">
    <citation type="submission" date="2018-03" db="EMBL/GenBank/DDBJ databases">
        <title>Whole genome sequencing of Histamine producing bacteria.</title>
        <authorList>
            <person name="Butler K."/>
        </authorList>
    </citation>
    <scope>NUCLEOTIDE SEQUENCE [LARGE SCALE GENOMIC DNA]</scope>
    <source>
        <strain evidence="2 3">BS2</strain>
    </source>
</reference>
<organism evidence="2 3">
    <name type="scientific">Photobacterium aquimaris</name>
    <dbReference type="NCBI Taxonomy" id="512643"/>
    <lineage>
        <taxon>Bacteria</taxon>
        <taxon>Pseudomonadati</taxon>
        <taxon>Pseudomonadota</taxon>
        <taxon>Gammaproteobacteria</taxon>
        <taxon>Vibrionales</taxon>
        <taxon>Vibrionaceae</taxon>
        <taxon>Photobacterium</taxon>
    </lineage>
</organism>
<evidence type="ECO:0000313" key="2">
    <source>
        <dbReference type="EMBL" id="PSU23061.1"/>
    </source>
</evidence>